<proteinExistence type="predicted"/>
<accession>A0ABS7T345</accession>
<dbReference type="Pfam" id="PF01047">
    <property type="entry name" value="MarR"/>
    <property type="match status" value="1"/>
</dbReference>
<comment type="caution">
    <text evidence="2">The sequence shown here is derived from an EMBL/GenBank/DDBJ whole genome shotgun (WGS) entry which is preliminary data.</text>
</comment>
<organism evidence="2 3">
    <name type="scientific">Novilysobacter selenitireducens</name>
    <dbReference type="NCBI Taxonomy" id="2872639"/>
    <lineage>
        <taxon>Bacteria</taxon>
        <taxon>Pseudomonadati</taxon>
        <taxon>Pseudomonadota</taxon>
        <taxon>Gammaproteobacteria</taxon>
        <taxon>Lysobacterales</taxon>
        <taxon>Lysobacteraceae</taxon>
        <taxon>Novilysobacter</taxon>
    </lineage>
</organism>
<evidence type="ECO:0000259" key="1">
    <source>
        <dbReference type="PROSITE" id="PS50995"/>
    </source>
</evidence>
<dbReference type="PROSITE" id="PS50995">
    <property type="entry name" value="HTH_MARR_2"/>
    <property type="match status" value="1"/>
</dbReference>
<dbReference type="InterPro" id="IPR036388">
    <property type="entry name" value="WH-like_DNA-bd_sf"/>
</dbReference>
<sequence length="167" mass="18228">MQSSDDNDKVEGLLADWRRERPDLDVEAMAVVGRILSLGRRLEARANGALKALGLHYTDLDVLATLRRSGKPYRLTPTELRESVLITSGAMTACLDRLEGNGLIARRNNPHDRRSTSAGLTPAGVRLIDRAIVARFEEANDAVAGLTARERAALATLLQKMDQGLGR</sequence>
<reference evidence="2 3" key="1">
    <citation type="submission" date="2021-09" db="EMBL/GenBank/DDBJ databases">
        <title>Lysobacter sp. 13A isolated from the river sediment.</title>
        <authorList>
            <person name="Liu H."/>
            <person name="Li S."/>
            <person name="Mao S."/>
        </authorList>
    </citation>
    <scope>NUCLEOTIDE SEQUENCE [LARGE SCALE GENOMIC DNA]</scope>
    <source>
        <strain evidence="2 3">13A</strain>
    </source>
</reference>
<dbReference type="PANTHER" id="PTHR33164">
    <property type="entry name" value="TRANSCRIPTIONAL REGULATOR, MARR FAMILY"/>
    <property type="match status" value="1"/>
</dbReference>
<dbReference type="PANTHER" id="PTHR33164:SF104">
    <property type="entry name" value="TRANSCRIPTIONAL REGULATORY PROTEIN"/>
    <property type="match status" value="1"/>
</dbReference>
<evidence type="ECO:0000313" key="3">
    <source>
        <dbReference type="Proteomes" id="UP001430954"/>
    </source>
</evidence>
<dbReference type="PRINTS" id="PR00598">
    <property type="entry name" value="HTHMARR"/>
</dbReference>
<feature type="domain" description="HTH marR-type" evidence="1">
    <location>
        <begin position="28"/>
        <end position="163"/>
    </location>
</feature>
<dbReference type="InterPro" id="IPR036390">
    <property type="entry name" value="WH_DNA-bd_sf"/>
</dbReference>
<dbReference type="InterPro" id="IPR039422">
    <property type="entry name" value="MarR/SlyA-like"/>
</dbReference>
<evidence type="ECO:0000313" key="2">
    <source>
        <dbReference type="EMBL" id="MBZ4038289.1"/>
    </source>
</evidence>
<dbReference type="Gene3D" id="1.10.10.10">
    <property type="entry name" value="Winged helix-like DNA-binding domain superfamily/Winged helix DNA-binding domain"/>
    <property type="match status" value="1"/>
</dbReference>
<protein>
    <submittedName>
        <fullName evidence="2">MarR family transcriptional regulator</fullName>
    </submittedName>
</protein>
<dbReference type="Proteomes" id="UP001430954">
    <property type="component" value="Unassembled WGS sequence"/>
</dbReference>
<dbReference type="SUPFAM" id="SSF46785">
    <property type="entry name" value="Winged helix' DNA-binding domain"/>
    <property type="match status" value="1"/>
</dbReference>
<dbReference type="RefSeq" id="WP_223674485.1">
    <property type="nucleotide sequence ID" value="NZ_JAINZW010000001.1"/>
</dbReference>
<gene>
    <name evidence="2" type="ORF">K6753_01900</name>
</gene>
<dbReference type="InterPro" id="IPR000835">
    <property type="entry name" value="HTH_MarR-typ"/>
</dbReference>
<name>A0ABS7T345_9GAMM</name>
<dbReference type="SMART" id="SM00347">
    <property type="entry name" value="HTH_MARR"/>
    <property type="match status" value="1"/>
</dbReference>
<keyword evidence="3" id="KW-1185">Reference proteome</keyword>
<dbReference type="EMBL" id="JAINZW010000001">
    <property type="protein sequence ID" value="MBZ4038289.1"/>
    <property type="molecule type" value="Genomic_DNA"/>
</dbReference>